<comment type="function">
    <text evidence="5">One of the primary rRNA binding proteins, this protein initially binds near the 5'-end of the 23S rRNA. It is important during the early stages of 50S assembly. It makes multiple contacts with different domains of the 23S rRNA in the assembled 50S subunit and ribosome.</text>
</comment>
<organism evidence="7 8">
    <name type="scientific">Candidatus Woykebacteria bacterium RBG_13_40_7b</name>
    <dbReference type="NCBI Taxonomy" id="1802594"/>
    <lineage>
        <taxon>Bacteria</taxon>
        <taxon>Candidatus Woykeibacteriota</taxon>
    </lineage>
</organism>
<dbReference type="EMBL" id="MHCQ01000039">
    <property type="protein sequence ID" value="OGY23797.1"/>
    <property type="molecule type" value="Genomic_DNA"/>
</dbReference>
<proteinExistence type="inferred from homology"/>
<evidence type="ECO:0000313" key="7">
    <source>
        <dbReference type="EMBL" id="OGY23797.1"/>
    </source>
</evidence>
<keyword evidence="5" id="KW-0694">RNA-binding</keyword>
<dbReference type="Gene3D" id="3.40.1370.10">
    <property type="match status" value="1"/>
</dbReference>
<dbReference type="InterPro" id="IPR002136">
    <property type="entry name" value="Ribosomal_uL4"/>
</dbReference>
<dbReference type="NCBIfam" id="TIGR03953">
    <property type="entry name" value="rplD_bact"/>
    <property type="match status" value="1"/>
</dbReference>
<dbReference type="GO" id="GO:1990904">
    <property type="term" value="C:ribonucleoprotein complex"/>
    <property type="evidence" value="ECO:0007669"/>
    <property type="project" value="UniProtKB-KW"/>
</dbReference>
<comment type="subunit">
    <text evidence="5">Part of the 50S ribosomal subunit.</text>
</comment>
<dbReference type="InterPro" id="IPR013005">
    <property type="entry name" value="Ribosomal_uL4-like"/>
</dbReference>
<dbReference type="HAMAP" id="MF_01328_B">
    <property type="entry name" value="Ribosomal_uL4_B"/>
    <property type="match status" value="1"/>
</dbReference>
<accession>A0A1G1W8V5</accession>
<gene>
    <name evidence="5" type="primary">rplD</name>
    <name evidence="7" type="ORF">A2Y57_04660</name>
</gene>
<dbReference type="AlphaFoldDB" id="A0A1G1W8V5"/>
<reference evidence="7 8" key="1">
    <citation type="journal article" date="2016" name="Nat. Commun.">
        <title>Thousands of microbial genomes shed light on interconnected biogeochemical processes in an aquifer system.</title>
        <authorList>
            <person name="Anantharaman K."/>
            <person name="Brown C.T."/>
            <person name="Hug L.A."/>
            <person name="Sharon I."/>
            <person name="Castelle C.J."/>
            <person name="Probst A.J."/>
            <person name="Thomas B.C."/>
            <person name="Singh A."/>
            <person name="Wilkins M.J."/>
            <person name="Karaoz U."/>
            <person name="Brodie E.L."/>
            <person name="Williams K.H."/>
            <person name="Hubbard S.S."/>
            <person name="Banfield J.F."/>
        </authorList>
    </citation>
    <scope>NUCLEOTIDE SEQUENCE [LARGE SCALE GENOMIC DNA]</scope>
</reference>
<evidence type="ECO:0000256" key="4">
    <source>
        <dbReference type="ARBA" id="ARBA00035244"/>
    </source>
</evidence>
<feature type="region of interest" description="Disordered" evidence="6">
    <location>
        <begin position="35"/>
        <end position="59"/>
    </location>
</feature>
<name>A0A1G1W8V5_9BACT</name>
<sequence>MIDKVELPKEIFGLEVKKELLAQAVRVHLASQRKGLASTKTKGQVRGGGRKPWRQKGTGRARVGSIRVPQFRGGGVVFGPKPKSFKLELPKKMRKKAALMALSDKVKGGDLVVLDKFQVKEPKTKEAAKILNRLPLEKKTTFLIKELDVSSYLATRNLPNLNLLRINNLNTYNILNSNKLLLTLESIQDLKKFFMENKL</sequence>
<evidence type="ECO:0000256" key="3">
    <source>
        <dbReference type="ARBA" id="ARBA00023274"/>
    </source>
</evidence>
<keyword evidence="5" id="KW-0699">rRNA-binding</keyword>
<keyword evidence="3 5" id="KW-0687">Ribonucleoprotein</keyword>
<comment type="caution">
    <text evidence="7">The sequence shown here is derived from an EMBL/GenBank/DDBJ whole genome shotgun (WGS) entry which is preliminary data.</text>
</comment>
<dbReference type="GO" id="GO:0005840">
    <property type="term" value="C:ribosome"/>
    <property type="evidence" value="ECO:0007669"/>
    <property type="project" value="UniProtKB-KW"/>
</dbReference>
<dbReference type="Proteomes" id="UP000177103">
    <property type="component" value="Unassembled WGS sequence"/>
</dbReference>
<evidence type="ECO:0000313" key="8">
    <source>
        <dbReference type="Proteomes" id="UP000177103"/>
    </source>
</evidence>
<feature type="compositionally biased region" description="Basic residues" evidence="6">
    <location>
        <begin position="48"/>
        <end position="59"/>
    </location>
</feature>
<evidence type="ECO:0000256" key="1">
    <source>
        <dbReference type="ARBA" id="ARBA00010528"/>
    </source>
</evidence>
<dbReference type="PANTHER" id="PTHR10746:SF6">
    <property type="entry name" value="LARGE RIBOSOMAL SUBUNIT PROTEIN UL4M"/>
    <property type="match status" value="1"/>
</dbReference>
<dbReference type="Pfam" id="PF00573">
    <property type="entry name" value="Ribosomal_L4"/>
    <property type="match status" value="1"/>
</dbReference>
<dbReference type="GO" id="GO:0003735">
    <property type="term" value="F:structural constituent of ribosome"/>
    <property type="evidence" value="ECO:0007669"/>
    <property type="project" value="InterPro"/>
</dbReference>
<protein>
    <recommendedName>
        <fullName evidence="4 5">Large ribosomal subunit protein uL4</fullName>
    </recommendedName>
</protein>
<comment type="function">
    <text evidence="5">Forms part of the polypeptide exit tunnel.</text>
</comment>
<evidence type="ECO:0000256" key="2">
    <source>
        <dbReference type="ARBA" id="ARBA00022980"/>
    </source>
</evidence>
<evidence type="ECO:0000256" key="5">
    <source>
        <dbReference type="HAMAP-Rule" id="MF_01328"/>
    </source>
</evidence>
<keyword evidence="2 5" id="KW-0689">Ribosomal protein</keyword>
<dbReference type="GO" id="GO:0019843">
    <property type="term" value="F:rRNA binding"/>
    <property type="evidence" value="ECO:0007669"/>
    <property type="project" value="UniProtKB-UniRule"/>
</dbReference>
<dbReference type="InterPro" id="IPR023574">
    <property type="entry name" value="Ribosomal_uL4_dom_sf"/>
</dbReference>
<dbReference type="PANTHER" id="PTHR10746">
    <property type="entry name" value="50S RIBOSOMAL PROTEIN L4"/>
    <property type="match status" value="1"/>
</dbReference>
<comment type="similarity">
    <text evidence="1 5">Belongs to the universal ribosomal protein uL4 family.</text>
</comment>
<dbReference type="SUPFAM" id="SSF52166">
    <property type="entry name" value="Ribosomal protein L4"/>
    <property type="match status" value="1"/>
</dbReference>
<dbReference type="GO" id="GO:0006412">
    <property type="term" value="P:translation"/>
    <property type="evidence" value="ECO:0007669"/>
    <property type="project" value="UniProtKB-UniRule"/>
</dbReference>
<evidence type="ECO:0000256" key="6">
    <source>
        <dbReference type="SAM" id="MobiDB-lite"/>
    </source>
</evidence>